<feature type="binding site" evidence="3">
    <location>
        <position position="64"/>
    </location>
    <ligand>
        <name>substrate</name>
    </ligand>
</feature>
<sequence>MSHSTCRRFDHIVILSGAGLSAESGVATFRDPEGIWQQYDPMDLATPEGFARNPSLVYEFYNARRKQLDDVAPNAAHRALARLCREYQGRVFLVTQNVDDLLEQAGCSEVCHMHGELRVALCTHCGERSIAATAFDGDSHCVHCGEVGGLRPDIVWFGETPYHMAAIERELSTADLFVAIGTSGTVYPAAGFVQEARWCGAHTLEINLESSERADVFDEHRLGPATEQVKQWVEEMLAGQ</sequence>
<keyword evidence="3 4" id="KW-0479">Metal-binding</keyword>
<evidence type="ECO:0000256" key="2">
    <source>
        <dbReference type="ARBA" id="ARBA00023027"/>
    </source>
</evidence>
<feature type="binding site" evidence="3">
    <location>
        <begin position="96"/>
        <end position="99"/>
    </location>
    <ligand>
        <name>NAD(+)</name>
        <dbReference type="ChEBI" id="CHEBI:57540"/>
    </ligand>
</feature>
<comment type="caution">
    <text evidence="6">The sequence shown here is derived from an EMBL/GenBank/DDBJ whole genome shotgun (WGS) entry which is preliminary data.</text>
</comment>
<dbReference type="GO" id="GO:0036054">
    <property type="term" value="F:protein-malonyllysine demalonylase activity"/>
    <property type="evidence" value="ECO:0007669"/>
    <property type="project" value="InterPro"/>
</dbReference>
<evidence type="ECO:0000313" key="6">
    <source>
        <dbReference type="EMBL" id="PLW88064.1"/>
    </source>
</evidence>
<keyword evidence="3 4" id="KW-0862">Zinc</keyword>
<feature type="binding site" evidence="3 4">
    <location>
        <position position="122"/>
    </location>
    <ligand>
        <name>Zn(2+)</name>
        <dbReference type="ChEBI" id="CHEBI:29105"/>
    </ligand>
</feature>
<dbReference type="GO" id="GO:0005737">
    <property type="term" value="C:cytoplasm"/>
    <property type="evidence" value="ECO:0007669"/>
    <property type="project" value="UniProtKB-SubCell"/>
</dbReference>
<comment type="cofactor">
    <cofactor evidence="3">
        <name>Zn(2+)</name>
        <dbReference type="ChEBI" id="CHEBI:29105"/>
    </cofactor>
    <text evidence="3">Binds 1 zinc ion per subunit.</text>
</comment>
<dbReference type="KEGG" id="hja:BST95_12415"/>
<feature type="active site" description="Proton acceptor" evidence="3 4">
    <location>
        <position position="114"/>
    </location>
</feature>
<accession>A0AAP8SQ07</accession>
<dbReference type="SUPFAM" id="SSF52467">
    <property type="entry name" value="DHS-like NAD/FAD-binding domain"/>
    <property type="match status" value="1"/>
</dbReference>
<keyword evidence="3" id="KW-0963">Cytoplasm</keyword>
<evidence type="ECO:0000259" key="5">
    <source>
        <dbReference type="PROSITE" id="PS50305"/>
    </source>
</evidence>
<dbReference type="RefSeq" id="WP_084199820.1">
    <property type="nucleotide sequence ID" value="NZ_BMYL01000005.1"/>
</dbReference>
<dbReference type="GO" id="GO:0036055">
    <property type="term" value="F:protein-succinyllysine desuccinylase activity"/>
    <property type="evidence" value="ECO:0007669"/>
    <property type="project" value="UniProtKB-UniRule"/>
</dbReference>
<comment type="caution">
    <text evidence="3">Lacks conserved residue(s) required for the propagation of feature annotation.</text>
</comment>
<comment type="domain">
    <text evidence="3">2 residues (Tyr-61 and Arg-64) present in a large hydrophobic pocket are probably involved in substrate specificity. They are important for desuccinylation activity, but dispensable for deacetylation activity.</text>
</comment>
<feature type="binding site" evidence="3 4">
    <location>
        <position position="125"/>
    </location>
    <ligand>
        <name>Zn(2+)</name>
        <dbReference type="ChEBI" id="CHEBI:29105"/>
    </ligand>
</feature>
<dbReference type="InterPro" id="IPR003000">
    <property type="entry name" value="Sirtuin"/>
</dbReference>
<reference evidence="6 7" key="1">
    <citation type="submission" date="2018-01" db="EMBL/GenBank/DDBJ databases">
        <title>The draft genome sequence of Halioglobus japonicus S1-36.</title>
        <authorList>
            <person name="Du Z.-J."/>
            <person name="Shi M.-J."/>
        </authorList>
    </citation>
    <scope>NUCLEOTIDE SEQUENCE [LARGE SCALE GENOMIC DNA]</scope>
    <source>
        <strain evidence="6 7">S1-36</strain>
    </source>
</reference>
<dbReference type="KEGG" id="hja:BST95_19310"/>
<dbReference type="InterPro" id="IPR026591">
    <property type="entry name" value="Sirtuin_cat_small_dom_sf"/>
</dbReference>
<dbReference type="EMBL" id="PKUR01000001">
    <property type="protein sequence ID" value="PLW88064.1"/>
    <property type="molecule type" value="Genomic_DNA"/>
</dbReference>
<dbReference type="Proteomes" id="UP000235162">
    <property type="component" value="Unassembled WGS sequence"/>
</dbReference>
<feature type="binding site" evidence="3">
    <location>
        <position position="61"/>
    </location>
    <ligand>
        <name>substrate</name>
    </ligand>
</feature>
<keyword evidence="1" id="KW-0808">Transferase</keyword>
<dbReference type="InterPro" id="IPR050134">
    <property type="entry name" value="NAD-dep_sirtuin_deacylases"/>
</dbReference>
<feature type="binding site" evidence="3">
    <location>
        <position position="225"/>
    </location>
    <ligand>
        <name>NAD(+)</name>
        <dbReference type="ChEBI" id="CHEBI:57540"/>
    </ligand>
</feature>
<comment type="similarity">
    <text evidence="3">Belongs to the sirtuin family. Class III subfamily.</text>
</comment>
<name>A0AAP8SQ07_9GAMM</name>
<evidence type="ECO:0000313" key="7">
    <source>
        <dbReference type="Proteomes" id="UP000235162"/>
    </source>
</evidence>
<dbReference type="PROSITE" id="PS50305">
    <property type="entry name" value="SIRTUIN"/>
    <property type="match status" value="1"/>
</dbReference>
<comment type="subcellular location">
    <subcellularLocation>
        <location evidence="3">Cytoplasm</location>
    </subcellularLocation>
</comment>
<keyword evidence="7" id="KW-1185">Reference proteome</keyword>
<dbReference type="GO" id="GO:0008270">
    <property type="term" value="F:zinc ion binding"/>
    <property type="evidence" value="ECO:0007669"/>
    <property type="project" value="UniProtKB-UniRule"/>
</dbReference>
<organism evidence="6 7">
    <name type="scientific">Halioglobus japonicus</name>
    <dbReference type="NCBI Taxonomy" id="930805"/>
    <lineage>
        <taxon>Bacteria</taxon>
        <taxon>Pseudomonadati</taxon>
        <taxon>Pseudomonadota</taxon>
        <taxon>Gammaproteobacteria</taxon>
        <taxon>Cellvibrionales</taxon>
        <taxon>Halieaceae</taxon>
        <taxon>Halioglobus</taxon>
    </lineage>
</organism>
<dbReference type="Pfam" id="PF02146">
    <property type="entry name" value="SIR2"/>
    <property type="match status" value="1"/>
</dbReference>
<evidence type="ECO:0000256" key="4">
    <source>
        <dbReference type="PROSITE-ProRule" id="PRU00236"/>
    </source>
</evidence>
<protein>
    <recommendedName>
        <fullName evidence="3">NAD-dependent protein deacylase</fullName>
        <ecNumber evidence="3">2.3.1.286</ecNumber>
    </recommendedName>
    <alternativeName>
        <fullName evidence="3">Regulatory protein SIR2 homolog</fullName>
    </alternativeName>
</protein>
<evidence type="ECO:0000256" key="1">
    <source>
        <dbReference type="ARBA" id="ARBA00022679"/>
    </source>
</evidence>
<feature type="binding site" evidence="3 4">
    <location>
        <position position="141"/>
    </location>
    <ligand>
        <name>Zn(2+)</name>
        <dbReference type="ChEBI" id="CHEBI:29105"/>
    </ligand>
</feature>
<dbReference type="HAMAP" id="MF_01121">
    <property type="entry name" value="Sirtuin_ClassIII"/>
    <property type="match status" value="1"/>
</dbReference>
<feature type="binding site" evidence="3 4">
    <location>
        <position position="144"/>
    </location>
    <ligand>
        <name>Zn(2+)</name>
        <dbReference type="ChEBI" id="CHEBI:29105"/>
    </ligand>
</feature>
<dbReference type="GO" id="GO:0017136">
    <property type="term" value="F:histone deacetylase activity, NAD-dependent"/>
    <property type="evidence" value="ECO:0007669"/>
    <property type="project" value="TreeGrafter"/>
</dbReference>
<feature type="binding site" evidence="3">
    <location>
        <begin position="17"/>
        <end position="36"/>
    </location>
    <ligand>
        <name>NAD(+)</name>
        <dbReference type="ChEBI" id="CHEBI:57540"/>
    </ligand>
</feature>
<dbReference type="Gene3D" id="3.40.50.1220">
    <property type="entry name" value="TPP-binding domain"/>
    <property type="match status" value="1"/>
</dbReference>
<comment type="catalytic activity">
    <reaction evidence="3">
        <text>N(6)-acetyl-L-lysyl-[protein] + NAD(+) + H2O = 2''-O-acetyl-ADP-D-ribose + nicotinamide + L-lysyl-[protein]</text>
        <dbReference type="Rhea" id="RHEA:43636"/>
        <dbReference type="Rhea" id="RHEA-COMP:9752"/>
        <dbReference type="Rhea" id="RHEA-COMP:10731"/>
        <dbReference type="ChEBI" id="CHEBI:15377"/>
        <dbReference type="ChEBI" id="CHEBI:17154"/>
        <dbReference type="ChEBI" id="CHEBI:29969"/>
        <dbReference type="ChEBI" id="CHEBI:57540"/>
        <dbReference type="ChEBI" id="CHEBI:61930"/>
        <dbReference type="ChEBI" id="CHEBI:83767"/>
        <dbReference type="EC" id="2.3.1.286"/>
    </reaction>
</comment>
<dbReference type="GO" id="GO:0070403">
    <property type="term" value="F:NAD+ binding"/>
    <property type="evidence" value="ECO:0007669"/>
    <property type="project" value="UniProtKB-UniRule"/>
</dbReference>
<feature type="binding site" evidence="3">
    <location>
        <begin position="181"/>
        <end position="183"/>
    </location>
    <ligand>
        <name>NAD(+)</name>
        <dbReference type="ChEBI" id="CHEBI:57540"/>
    </ligand>
</feature>
<dbReference type="PANTHER" id="PTHR11085:SF4">
    <property type="entry name" value="NAD-DEPENDENT PROTEIN DEACYLASE"/>
    <property type="match status" value="1"/>
</dbReference>
<dbReference type="PANTHER" id="PTHR11085">
    <property type="entry name" value="NAD-DEPENDENT PROTEIN DEACYLASE SIRTUIN-5, MITOCHONDRIAL-RELATED"/>
    <property type="match status" value="1"/>
</dbReference>
<feature type="domain" description="Deacetylase sirtuin-type" evidence="5">
    <location>
        <begin position="1"/>
        <end position="239"/>
    </location>
</feature>
<dbReference type="Gene3D" id="3.30.1600.10">
    <property type="entry name" value="SIR2/SIRT2 'Small Domain"/>
    <property type="match status" value="1"/>
</dbReference>
<evidence type="ECO:0000256" key="3">
    <source>
        <dbReference type="HAMAP-Rule" id="MF_01121"/>
    </source>
</evidence>
<gene>
    <name evidence="3" type="primary">cobB</name>
    <name evidence="6" type="ORF">C0029_05755</name>
</gene>
<dbReference type="EC" id="2.3.1.286" evidence="3"/>
<comment type="function">
    <text evidence="3">NAD-dependent lysine deacetylase and desuccinylase that specifically removes acetyl and succinyl groups on target proteins. Modulates the activities of several proteins which are inactive in their acylated form.</text>
</comment>
<comment type="catalytic activity">
    <reaction evidence="3">
        <text>N(6)-succinyl-L-lysyl-[protein] + NAD(+) + H2O = 2''-O-succinyl-ADP-D-ribose + nicotinamide + L-lysyl-[protein]</text>
        <dbReference type="Rhea" id="RHEA:47668"/>
        <dbReference type="Rhea" id="RHEA-COMP:9752"/>
        <dbReference type="Rhea" id="RHEA-COMP:11877"/>
        <dbReference type="ChEBI" id="CHEBI:15377"/>
        <dbReference type="ChEBI" id="CHEBI:17154"/>
        <dbReference type="ChEBI" id="CHEBI:29969"/>
        <dbReference type="ChEBI" id="CHEBI:57540"/>
        <dbReference type="ChEBI" id="CHEBI:87830"/>
        <dbReference type="ChEBI" id="CHEBI:87832"/>
    </reaction>
</comment>
<dbReference type="InterPro" id="IPR027546">
    <property type="entry name" value="Sirtuin_class_III"/>
</dbReference>
<dbReference type="InterPro" id="IPR029035">
    <property type="entry name" value="DHS-like_NAD/FAD-binding_dom"/>
</dbReference>
<dbReference type="AlphaFoldDB" id="A0AAP8SQ07"/>
<dbReference type="InterPro" id="IPR026590">
    <property type="entry name" value="Ssirtuin_cat_dom"/>
</dbReference>
<keyword evidence="2 3" id="KW-0520">NAD</keyword>
<proteinExistence type="inferred from homology"/>